<dbReference type="RefSeq" id="WP_284371313.1">
    <property type="nucleotide sequence ID" value="NZ_BSNJ01000003.1"/>
</dbReference>
<keyword evidence="7" id="KW-1185">Reference proteome</keyword>
<dbReference type="EMBL" id="BSNJ01000003">
    <property type="protein sequence ID" value="GLQ20583.1"/>
    <property type="molecule type" value="Genomic_DNA"/>
</dbReference>
<dbReference type="Pfam" id="PF01027">
    <property type="entry name" value="Bax1-I"/>
    <property type="match status" value="1"/>
</dbReference>
<comment type="subcellular location">
    <subcellularLocation>
        <location evidence="1">Membrane</location>
        <topology evidence="1">Multi-pass membrane protein</topology>
    </subcellularLocation>
</comment>
<organism evidence="6 7">
    <name type="scientific">Algimonas porphyrae</name>
    <dbReference type="NCBI Taxonomy" id="1128113"/>
    <lineage>
        <taxon>Bacteria</taxon>
        <taxon>Pseudomonadati</taxon>
        <taxon>Pseudomonadota</taxon>
        <taxon>Alphaproteobacteria</taxon>
        <taxon>Maricaulales</taxon>
        <taxon>Robiginitomaculaceae</taxon>
        <taxon>Algimonas</taxon>
    </lineage>
</organism>
<feature type="transmembrane region" description="Helical" evidence="5">
    <location>
        <begin position="175"/>
        <end position="196"/>
    </location>
</feature>
<comment type="caution">
    <text evidence="6">The sequence shown here is derived from an EMBL/GenBank/DDBJ whole genome shotgun (WGS) entry which is preliminary data.</text>
</comment>
<protein>
    <submittedName>
        <fullName evidence="6">Membrane protein</fullName>
    </submittedName>
</protein>
<evidence type="ECO:0000313" key="6">
    <source>
        <dbReference type="EMBL" id="GLQ20583.1"/>
    </source>
</evidence>
<proteinExistence type="predicted"/>
<feature type="transmembrane region" description="Helical" evidence="5">
    <location>
        <begin position="148"/>
        <end position="169"/>
    </location>
</feature>
<evidence type="ECO:0000256" key="5">
    <source>
        <dbReference type="SAM" id="Phobius"/>
    </source>
</evidence>
<evidence type="ECO:0000256" key="1">
    <source>
        <dbReference type="ARBA" id="ARBA00004141"/>
    </source>
</evidence>
<feature type="transmembrane region" description="Helical" evidence="5">
    <location>
        <begin position="56"/>
        <end position="78"/>
    </location>
</feature>
<evidence type="ECO:0000313" key="7">
    <source>
        <dbReference type="Proteomes" id="UP001161390"/>
    </source>
</evidence>
<reference evidence="6" key="2">
    <citation type="submission" date="2023-01" db="EMBL/GenBank/DDBJ databases">
        <title>Draft genome sequence of Algimonas porphyrae strain NBRC 108216.</title>
        <authorList>
            <person name="Sun Q."/>
            <person name="Mori K."/>
        </authorList>
    </citation>
    <scope>NUCLEOTIDE SEQUENCE</scope>
    <source>
        <strain evidence="6">NBRC 108216</strain>
    </source>
</reference>
<feature type="transmembrane region" description="Helical" evidence="5">
    <location>
        <begin position="90"/>
        <end position="110"/>
    </location>
</feature>
<keyword evidence="3 5" id="KW-1133">Transmembrane helix</keyword>
<feature type="transmembrane region" description="Helical" evidence="5">
    <location>
        <begin position="217"/>
        <end position="240"/>
    </location>
</feature>
<evidence type="ECO:0000256" key="4">
    <source>
        <dbReference type="ARBA" id="ARBA00023136"/>
    </source>
</evidence>
<gene>
    <name evidence="6" type="ORF">GCM10007854_15380</name>
</gene>
<evidence type="ECO:0000256" key="3">
    <source>
        <dbReference type="ARBA" id="ARBA00022989"/>
    </source>
</evidence>
<keyword evidence="2 5" id="KW-0812">Transmembrane</keyword>
<keyword evidence="4 5" id="KW-0472">Membrane</keyword>
<evidence type="ECO:0000256" key="2">
    <source>
        <dbReference type="ARBA" id="ARBA00022692"/>
    </source>
</evidence>
<feature type="transmembrane region" description="Helical" evidence="5">
    <location>
        <begin position="116"/>
        <end position="136"/>
    </location>
</feature>
<dbReference type="InterPro" id="IPR006214">
    <property type="entry name" value="Bax_inhibitor_1-related"/>
</dbReference>
<name>A0ABQ5UZ74_9PROT</name>
<accession>A0ABQ5UZ74</accession>
<feature type="transmembrane region" description="Helical" evidence="5">
    <location>
        <begin position="29"/>
        <end position="50"/>
    </location>
</feature>
<sequence>MNDYNRGVIGGDIDTDVGLKSFMLGTYRWMALAMGVTATVAFMVGQAILADPSLLGIIYNPIVAIVSFGIIVFGFGAVGRKLPSMSMGGVLAFLFGFAAFMGVLMSAYASLYNPMIVAKIFFMTVAMFAALSMFGYTTGFNLNAVIKYAMAAFLAYIVIGFVGMFVPALSVFGGGLFGTIINVVALGAIALITAWETQTLKRIYYGTRGDTDMMNKASAFGAASLLLAFINMFTILMNLFGRE</sequence>
<dbReference type="Proteomes" id="UP001161390">
    <property type="component" value="Unassembled WGS sequence"/>
</dbReference>
<reference evidence="6" key="1">
    <citation type="journal article" date="2014" name="Int. J. Syst. Evol. Microbiol.">
        <title>Complete genome of a new Firmicutes species belonging to the dominant human colonic microbiota ('Ruminococcus bicirculans') reveals two chromosomes and a selective capacity to utilize plant glucans.</title>
        <authorList>
            <consortium name="NISC Comparative Sequencing Program"/>
            <person name="Wegmann U."/>
            <person name="Louis P."/>
            <person name="Goesmann A."/>
            <person name="Henrissat B."/>
            <person name="Duncan S.H."/>
            <person name="Flint H.J."/>
        </authorList>
    </citation>
    <scope>NUCLEOTIDE SEQUENCE</scope>
    <source>
        <strain evidence="6">NBRC 108216</strain>
    </source>
</reference>